<name>A0A133URY4_9EURY</name>
<proteinExistence type="predicted"/>
<gene>
    <name evidence="1" type="ORF">AKJ37_03970</name>
</gene>
<dbReference type="Proteomes" id="UP000070463">
    <property type="component" value="Unassembled WGS sequence"/>
</dbReference>
<sequence>MKSTDFLTQSTFLAKPVERAPFLVFTGLRGYDDYVPVPVIFLRFLPPPGGKRVEKKERVKWKKRCVTRLPGKSFRHPWNKTERQKIR</sequence>
<accession>A0A133URY4</accession>
<organism evidence="1 2">
    <name type="scientific">candidate division MSBL1 archaeon SCGC-AAA259I09</name>
    <dbReference type="NCBI Taxonomy" id="1698267"/>
    <lineage>
        <taxon>Archaea</taxon>
        <taxon>Methanobacteriati</taxon>
        <taxon>Methanobacteriota</taxon>
        <taxon>candidate division MSBL1</taxon>
    </lineage>
</organism>
<keyword evidence="2" id="KW-1185">Reference proteome</keyword>
<evidence type="ECO:0000313" key="1">
    <source>
        <dbReference type="EMBL" id="KXA97002.1"/>
    </source>
</evidence>
<dbReference type="AlphaFoldDB" id="A0A133URY4"/>
<protein>
    <submittedName>
        <fullName evidence="1">Uncharacterized protein</fullName>
    </submittedName>
</protein>
<comment type="caution">
    <text evidence="1">The sequence shown here is derived from an EMBL/GenBank/DDBJ whole genome shotgun (WGS) entry which is preliminary data.</text>
</comment>
<dbReference type="EMBL" id="LHXR01000049">
    <property type="protein sequence ID" value="KXA97002.1"/>
    <property type="molecule type" value="Genomic_DNA"/>
</dbReference>
<reference evidence="1 2" key="1">
    <citation type="journal article" date="2016" name="Sci. Rep.">
        <title>Metabolic traits of an uncultured archaeal lineage -MSBL1- from brine pools of the Red Sea.</title>
        <authorList>
            <person name="Mwirichia R."/>
            <person name="Alam I."/>
            <person name="Rashid M."/>
            <person name="Vinu M."/>
            <person name="Ba-Alawi W."/>
            <person name="Anthony Kamau A."/>
            <person name="Kamanda Ngugi D."/>
            <person name="Goker M."/>
            <person name="Klenk H.P."/>
            <person name="Bajic V."/>
            <person name="Stingl U."/>
        </authorList>
    </citation>
    <scope>NUCLEOTIDE SEQUENCE [LARGE SCALE GENOMIC DNA]</scope>
    <source>
        <strain evidence="1">SCGC-AAA259I09</strain>
    </source>
</reference>
<evidence type="ECO:0000313" key="2">
    <source>
        <dbReference type="Proteomes" id="UP000070463"/>
    </source>
</evidence>